<dbReference type="SUPFAM" id="SSF51735">
    <property type="entry name" value="NAD(P)-binding Rossmann-fold domains"/>
    <property type="match status" value="1"/>
</dbReference>
<dbReference type="PROSITE" id="PS00061">
    <property type="entry name" value="ADH_SHORT"/>
    <property type="match status" value="1"/>
</dbReference>
<dbReference type="PRINTS" id="PR00081">
    <property type="entry name" value="GDHRDH"/>
</dbReference>
<dbReference type="InterPro" id="IPR036291">
    <property type="entry name" value="NAD(P)-bd_dom_sf"/>
</dbReference>
<sequence>MGLLDGKVAFVTGAARGQGRTHAVRMAAEGADIVAVDVVAPVAADNGYPAAVPEDLDETARLVEEQDRRIVARVADVRDSAALDAALDEAASELGARLDIVVANAGVSNWNRFWEISDEQWQTVVDVNLTGVWRTMKAAAPRMIAAGNGGSIVVTSSVAGLKSLPAQAHYAASKHGVVGLTKTAAIELAEFDIRVNSIHPWAVRTEMGRDRSFEPQIEAHPQYARSFASLLPERAAHTDDITNAVMWLVSDLGRTVTGAQIPADLGATTL</sequence>
<proteinExistence type="inferred from homology"/>
<protein>
    <recommendedName>
        <fullName evidence="6">SDR family mycofactocin-dependent oxidoreductase</fullName>
    </recommendedName>
</protein>
<dbReference type="NCBIfam" id="TIGR03971">
    <property type="entry name" value="SDR_subfam_1"/>
    <property type="match status" value="1"/>
</dbReference>
<keyword evidence="3" id="KW-0520">NAD</keyword>
<dbReference type="RefSeq" id="WP_130291516.1">
    <property type="nucleotide sequence ID" value="NZ_SHKL01000001.1"/>
</dbReference>
<dbReference type="CDD" id="cd05233">
    <property type="entry name" value="SDR_c"/>
    <property type="match status" value="1"/>
</dbReference>
<keyword evidence="5" id="KW-1185">Reference proteome</keyword>
<dbReference type="InterPro" id="IPR023985">
    <property type="entry name" value="SDR_subfam_1"/>
</dbReference>
<dbReference type="OrthoDB" id="3206777at2"/>
<evidence type="ECO:0000256" key="1">
    <source>
        <dbReference type="ARBA" id="ARBA00006484"/>
    </source>
</evidence>
<comment type="caution">
    <text evidence="4">The sequence shown here is derived from an EMBL/GenBank/DDBJ whole genome shotgun (WGS) entry which is preliminary data.</text>
</comment>
<dbReference type="Gene3D" id="3.40.50.720">
    <property type="entry name" value="NAD(P)-binding Rossmann-like Domain"/>
    <property type="match status" value="1"/>
</dbReference>
<dbReference type="Proteomes" id="UP000291591">
    <property type="component" value="Unassembled WGS sequence"/>
</dbReference>
<name>A0A4Q7UYY2_PSEST</name>
<evidence type="ECO:0008006" key="6">
    <source>
        <dbReference type="Google" id="ProtNLM"/>
    </source>
</evidence>
<dbReference type="Pfam" id="PF13561">
    <property type="entry name" value="adh_short_C2"/>
    <property type="match status" value="1"/>
</dbReference>
<keyword evidence="2" id="KW-0560">Oxidoreductase</keyword>
<organism evidence="4 5">
    <name type="scientific">Pseudonocardia sediminis</name>
    <dbReference type="NCBI Taxonomy" id="1397368"/>
    <lineage>
        <taxon>Bacteria</taxon>
        <taxon>Bacillati</taxon>
        <taxon>Actinomycetota</taxon>
        <taxon>Actinomycetes</taxon>
        <taxon>Pseudonocardiales</taxon>
        <taxon>Pseudonocardiaceae</taxon>
        <taxon>Pseudonocardia</taxon>
    </lineage>
</organism>
<evidence type="ECO:0000256" key="2">
    <source>
        <dbReference type="ARBA" id="ARBA00023002"/>
    </source>
</evidence>
<dbReference type="GO" id="GO:0016491">
    <property type="term" value="F:oxidoreductase activity"/>
    <property type="evidence" value="ECO:0007669"/>
    <property type="project" value="UniProtKB-KW"/>
</dbReference>
<comment type="similarity">
    <text evidence="1">Belongs to the short-chain dehydrogenases/reductases (SDR) family.</text>
</comment>
<dbReference type="InterPro" id="IPR002347">
    <property type="entry name" value="SDR_fam"/>
</dbReference>
<dbReference type="PANTHER" id="PTHR24321:SF8">
    <property type="entry name" value="ESTRADIOL 17-BETA-DEHYDROGENASE 8-RELATED"/>
    <property type="match status" value="1"/>
</dbReference>
<dbReference type="InterPro" id="IPR020904">
    <property type="entry name" value="Sc_DH/Rdtase_CS"/>
</dbReference>
<evidence type="ECO:0000313" key="4">
    <source>
        <dbReference type="EMBL" id="RZT87347.1"/>
    </source>
</evidence>
<dbReference type="FunFam" id="3.40.50.720:FF:000084">
    <property type="entry name" value="Short-chain dehydrogenase reductase"/>
    <property type="match status" value="1"/>
</dbReference>
<accession>A0A4Q7UYY2</accession>
<reference evidence="4 5" key="1">
    <citation type="submission" date="2019-02" db="EMBL/GenBank/DDBJ databases">
        <title>Sequencing the genomes of 1000 actinobacteria strains.</title>
        <authorList>
            <person name="Klenk H.-P."/>
        </authorList>
    </citation>
    <scope>NUCLEOTIDE SEQUENCE [LARGE SCALE GENOMIC DNA]</scope>
    <source>
        <strain evidence="4 5">DSM 45779</strain>
    </source>
</reference>
<dbReference type="PANTHER" id="PTHR24321">
    <property type="entry name" value="DEHYDROGENASES, SHORT CHAIN"/>
    <property type="match status" value="1"/>
</dbReference>
<evidence type="ECO:0000313" key="5">
    <source>
        <dbReference type="Proteomes" id="UP000291591"/>
    </source>
</evidence>
<gene>
    <name evidence="4" type="ORF">EV383_4267</name>
</gene>
<dbReference type="NCBIfam" id="NF009467">
    <property type="entry name" value="PRK12826.1-3"/>
    <property type="match status" value="1"/>
</dbReference>
<dbReference type="EMBL" id="SHKL01000001">
    <property type="protein sequence ID" value="RZT87347.1"/>
    <property type="molecule type" value="Genomic_DNA"/>
</dbReference>
<dbReference type="PRINTS" id="PR00080">
    <property type="entry name" value="SDRFAMILY"/>
</dbReference>
<dbReference type="AlphaFoldDB" id="A0A4Q7UYY2"/>
<evidence type="ECO:0000256" key="3">
    <source>
        <dbReference type="ARBA" id="ARBA00023027"/>
    </source>
</evidence>